<dbReference type="RefSeq" id="WP_304996577.1">
    <property type="nucleotide sequence ID" value="NZ_CP101717.1"/>
</dbReference>
<name>A0AB38YJ17_9GAMM</name>
<proteinExistence type="predicted"/>
<sequence>MAEPVMTETAMAAVETAVKEWLEQVVLGLNLCPFAHKPYRNGLVRVVIDPAQTEDEALASLVAEVGRLDGTPAIKLDTTLLVFPLLWPDFLDYNDFLDVADACLESLERLDHYQIASFHPHYQFGGTESDDAENLTNRAPFPILHLLREDSVALAVARHGDSASIPEANIARVQALTAPERQQYFPWLVT</sequence>
<organism evidence="1">
    <name type="scientific">Salinispirillum sp. LH 10-3-1</name>
    <dbReference type="NCBI Taxonomy" id="2952525"/>
    <lineage>
        <taxon>Bacteria</taxon>
        <taxon>Pseudomonadati</taxon>
        <taxon>Pseudomonadota</taxon>
        <taxon>Gammaproteobacteria</taxon>
        <taxon>Oceanospirillales</taxon>
        <taxon>Saccharospirillaceae</taxon>
        <taxon>Salinispirillum</taxon>
    </lineage>
</organism>
<reference evidence="1" key="1">
    <citation type="submission" date="2022-07" db="EMBL/GenBank/DDBJ databases">
        <title>Complete genome sequence of Salinispirillum sp. LH10-3-1 capable of multiple carbohydrate inversion isolated from a soda lake.</title>
        <authorList>
            <person name="Liu J."/>
            <person name="Zhai Y."/>
            <person name="Zhang H."/>
            <person name="Yang H."/>
            <person name="Qu J."/>
            <person name="Li J."/>
        </authorList>
    </citation>
    <scope>NUCLEOTIDE SEQUENCE</scope>
    <source>
        <strain evidence="1">LH 10-3-1</strain>
    </source>
</reference>
<dbReference type="Pfam" id="PF07209">
    <property type="entry name" value="DUF1415"/>
    <property type="match status" value="1"/>
</dbReference>
<gene>
    <name evidence="1" type="ORF">NFC81_05765</name>
</gene>
<protein>
    <submittedName>
        <fullName evidence="1">DUF1415 domain-containing protein</fullName>
    </submittedName>
</protein>
<evidence type="ECO:0000313" key="1">
    <source>
        <dbReference type="EMBL" id="WLD59286.1"/>
    </source>
</evidence>
<dbReference type="InterPro" id="IPR009858">
    <property type="entry name" value="DUF1415"/>
</dbReference>
<dbReference type="EMBL" id="CP101717">
    <property type="protein sequence ID" value="WLD59286.1"/>
    <property type="molecule type" value="Genomic_DNA"/>
</dbReference>
<accession>A0AB38YJ17</accession>
<dbReference type="AlphaFoldDB" id="A0AB38YJ17"/>